<protein>
    <submittedName>
        <fullName evidence="9">Vacuolar protein sorting-associated protein 54-like</fullName>
    </submittedName>
</protein>
<dbReference type="RefSeq" id="XP_002732213.1">
    <property type="nucleotide sequence ID" value="XM_002732167.2"/>
</dbReference>
<evidence type="ECO:0000313" key="9">
    <source>
        <dbReference type="RefSeq" id="XP_002732213.1"/>
    </source>
</evidence>
<keyword evidence="8" id="KW-1185">Reference proteome</keyword>
<sequence length="230" mass="26125">MASSSPHRQALNIGNTGKSRAGPTIKWKRCVLCIETDSGGKSDFKTSTEFIRHLREHHCSKEGGSYVCRYGHNGVCPSLPLEGVSDRDYEVHVARQHACLTEVSGYSSMELSPTNSAPSVVTDQDQWTVYHSTQNLPAVLNDPRKAKREPDFFTKTWGEGFEKNDILPSPFVPQITRIHFERYLRKTSAKFKFHKKMQQSILDNELHEHQRPVVPAHRDKSKADLEQVPK</sequence>
<evidence type="ECO:0000256" key="5">
    <source>
        <dbReference type="ARBA" id="ARBA00023034"/>
    </source>
</evidence>
<comment type="similarity">
    <text evidence="2">Belongs to the VPS54 family.</text>
</comment>
<dbReference type="PANTHER" id="PTHR12965:SF0">
    <property type="entry name" value="VACUOLAR PROTEIN SORTING-ASSOCIATED PROTEIN 54"/>
    <property type="match status" value="1"/>
</dbReference>
<feature type="region of interest" description="Disordered" evidence="7">
    <location>
        <begin position="204"/>
        <end position="230"/>
    </location>
</feature>
<dbReference type="PANTHER" id="PTHR12965">
    <property type="entry name" value="VACUOLAR PROTEIN SORTING 54"/>
    <property type="match status" value="1"/>
</dbReference>
<evidence type="ECO:0000256" key="2">
    <source>
        <dbReference type="ARBA" id="ARBA00009150"/>
    </source>
</evidence>
<reference evidence="9" key="1">
    <citation type="submission" date="2025-08" db="UniProtKB">
        <authorList>
            <consortium name="RefSeq"/>
        </authorList>
    </citation>
    <scope>IDENTIFICATION</scope>
    <source>
        <tissue evidence="9">Testes</tissue>
    </source>
</reference>
<evidence type="ECO:0000256" key="1">
    <source>
        <dbReference type="ARBA" id="ARBA00004601"/>
    </source>
</evidence>
<feature type="compositionally biased region" description="Polar residues" evidence="7">
    <location>
        <begin position="1"/>
        <end position="18"/>
    </location>
</feature>
<proteinExistence type="inferred from homology"/>
<dbReference type="Proteomes" id="UP000694865">
    <property type="component" value="Unplaced"/>
</dbReference>
<name>A0ABM0GKZ2_SACKO</name>
<keyword evidence="4" id="KW-0653">Protein transport</keyword>
<comment type="subcellular location">
    <subcellularLocation>
        <location evidence="1">Golgi apparatus</location>
        <location evidence="1">trans-Golgi network</location>
    </subcellularLocation>
</comment>
<organism evidence="8 9">
    <name type="scientific">Saccoglossus kowalevskii</name>
    <name type="common">Acorn worm</name>
    <dbReference type="NCBI Taxonomy" id="10224"/>
    <lineage>
        <taxon>Eukaryota</taxon>
        <taxon>Metazoa</taxon>
        <taxon>Hemichordata</taxon>
        <taxon>Enteropneusta</taxon>
        <taxon>Harrimaniidae</taxon>
        <taxon>Saccoglossus</taxon>
    </lineage>
</organism>
<feature type="region of interest" description="Disordered" evidence="7">
    <location>
        <begin position="1"/>
        <end position="21"/>
    </location>
</feature>
<feature type="non-terminal residue" evidence="9">
    <location>
        <position position="230"/>
    </location>
</feature>
<dbReference type="InterPro" id="IPR039745">
    <property type="entry name" value="Vps54"/>
</dbReference>
<accession>A0ABM0GKZ2</accession>
<evidence type="ECO:0000256" key="3">
    <source>
        <dbReference type="ARBA" id="ARBA00022448"/>
    </source>
</evidence>
<evidence type="ECO:0000256" key="6">
    <source>
        <dbReference type="ARBA" id="ARBA00023054"/>
    </source>
</evidence>
<evidence type="ECO:0000256" key="7">
    <source>
        <dbReference type="SAM" id="MobiDB-lite"/>
    </source>
</evidence>
<keyword evidence="6" id="KW-0175">Coiled coil</keyword>
<dbReference type="GeneID" id="100371298"/>
<evidence type="ECO:0000313" key="8">
    <source>
        <dbReference type="Proteomes" id="UP000694865"/>
    </source>
</evidence>
<keyword evidence="5" id="KW-0333">Golgi apparatus</keyword>
<gene>
    <name evidence="9" type="primary">LOC100371298</name>
</gene>
<keyword evidence="3" id="KW-0813">Transport</keyword>
<evidence type="ECO:0000256" key="4">
    <source>
        <dbReference type="ARBA" id="ARBA00022927"/>
    </source>
</evidence>